<accession>A0A3N2PPG1</accession>
<sequence length="111" mass="12563">MPLTMPLGLAIKSGEAICYGVATVGGFAPFYFMYPGADQRLANQTAKWAPRWEKNINYVCPTTERAIKRVEPPVARAVRAVEHRLPLERMAKGVERRLRPRFERIHSPLAT</sequence>
<organism evidence="1 2">
    <name type="scientific">Sodiomyces alkalinus (strain CBS 110278 / VKM F-3762 / F11)</name>
    <name type="common">Alkaliphilic filamentous fungus</name>
    <dbReference type="NCBI Taxonomy" id="1314773"/>
    <lineage>
        <taxon>Eukaryota</taxon>
        <taxon>Fungi</taxon>
        <taxon>Dikarya</taxon>
        <taxon>Ascomycota</taxon>
        <taxon>Pezizomycotina</taxon>
        <taxon>Sordariomycetes</taxon>
        <taxon>Hypocreomycetidae</taxon>
        <taxon>Glomerellales</taxon>
        <taxon>Plectosphaerellaceae</taxon>
        <taxon>Sodiomyces</taxon>
    </lineage>
</organism>
<keyword evidence="2" id="KW-1185">Reference proteome</keyword>
<name>A0A3N2PPG1_SODAK</name>
<evidence type="ECO:0000313" key="1">
    <source>
        <dbReference type="EMBL" id="ROT36324.1"/>
    </source>
</evidence>
<protein>
    <submittedName>
        <fullName evidence="1">Uncharacterized protein</fullName>
    </submittedName>
</protein>
<dbReference type="EMBL" id="ML119059">
    <property type="protein sequence ID" value="ROT36324.1"/>
    <property type="molecule type" value="Genomic_DNA"/>
</dbReference>
<gene>
    <name evidence="1" type="ORF">SODALDRAFT_335426</name>
</gene>
<dbReference type="OrthoDB" id="5194807at2759"/>
<dbReference type="RefSeq" id="XP_028464130.1">
    <property type="nucleotide sequence ID" value="XM_028612455.1"/>
</dbReference>
<dbReference type="Proteomes" id="UP000272025">
    <property type="component" value="Unassembled WGS sequence"/>
</dbReference>
<dbReference type="AlphaFoldDB" id="A0A3N2PPG1"/>
<dbReference type="STRING" id="1314773.A0A3N2PPG1"/>
<dbReference type="GeneID" id="39580933"/>
<proteinExistence type="predicted"/>
<reference evidence="1 2" key="1">
    <citation type="journal article" date="2018" name="Mol. Ecol.">
        <title>The obligate alkalophilic soda-lake fungus Sodiomyces alkalinus has shifted to a protein diet.</title>
        <authorList>
            <person name="Grum-Grzhimaylo A.A."/>
            <person name="Falkoski D.L."/>
            <person name="van den Heuvel J."/>
            <person name="Valero-Jimenez C.A."/>
            <person name="Min B."/>
            <person name="Choi I.G."/>
            <person name="Lipzen A."/>
            <person name="Daum C.G."/>
            <person name="Aanen D.K."/>
            <person name="Tsang A."/>
            <person name="Henrissat B."/>
            <person name="Bilanenko E.N."/>
            <person name="de Vries R.P."/>
            <person name="van Kan J.A.L."/>
            <person name="Grigoriev I.V."/>
            <person name="Debets A.J.M."/>
        </authorList>
    </citation>
    <scope>NUCLEOTIDE SEQUENCE [LARGE SCALE GENOMIC DNA]</scope>
    <source>
        <strain evidence="1 2">F11</strain>
    </source>
</reference>
<evidence type="ECO:0000313" key="2">
    <source>
        <dbReference type="Proteomes" id="UP000272025"/>
    </source>
</evidence>